<protein>
    <submittedName>
        <fullName evidence="3">Metal-dependent hydrolase</fullName>
    </submittedName>
</protein>
<sequence length="270" mass="29809">MWSASRDLRRAEPREDRETSEGSRVTVGTFNIHHGAGPDDRLHLDHVAAVIADTAFDVVGLQEVDRCWGERSEFVDQARWLADRLAMRVAFGANLDEAPPHEKMPRRRYGTAILSRFPIAASRNIALPRPEGGEPRGLLEAVVRVRGVPLRFYSTHLQHDSPAERWAQVETVNEVIAAADRPIVLVGDLNAIPEAPEIQRLSPKLHDTWPKAGDGDGFTYDSVAPRARIDYVFARDGVCARSARVIDTDASDHLPVAVDVVITAPDGAEH</sequence>
<evidence type="ECO:0000259" key="2">
    <source>
        <dbReference type="Pfam" id="PF03372"/>
    </source>
</evidence>
<name>I1D629_9PSEU</name>
<dbReference type="EMBL" id="CM001484">
    <property type="protein sequence ID" value="EIF00404.1"/>
    <property type="molecule type" value="Genomic_DNA"/>
</dbReference>
<dbReference type="eggNOG" id="COG3568">
    <property type="taxonomic scope" value="Bacteria"/>
</dbReference>
<dbReference type="SUPFAM" id="SSF56219">
    <property type="entry name" value="DNase I-like"/>
    <property type="match status" value="1"/>
</dbReference>
<dbReference type="GO" id="GO:0016787">
    <property type="term" value="F:hydrolase activity"/>
    <property type="evidence" value="ECO:0007669"/>
    <property type="project" value="UniProtKB-KW"/>
</dbReference>
<dbReference type="AlphaFoldDB" id="I1D629"/>
<dbReference type="InterPro" id="IPR036691">
    <property type="entry name" value="Endo/exonu/phosph_ase_sf"/>
</dbReference>
<reference evidence="4" key="2">
    <citation type="submission" date="2012-01" db="EMBL/GenBank/DDBJ databases">
        <title>Noncontiguous Finished sequence of chromosome of Saccharomonospora glauca K62.</title>
        <authorList>
            <consortium name="US DOE Joint Genome Institute"/>
            <person name="Lucas S."/>
            <person name="Han J."/>
            <person name="Lapidus A."/>
            <person name="Cheng J.-F."/>
            <person name="Goodwin L."/>
            <person name="Pitluck S."/>
            <person name="Peters L."/>
            <person name="Mikhailova N."/>
            <person name="Held B."/>
            <person name="Detter J.C."/>
            <person name="Han C."/>
            <person name="Tapia R."/>
            <person name="Land M."/>
            <person name="Hauser L."/>
            <person name="Kyrpides N."/>
            <person name="Ivanova N."/>
            <person name="Pagani I."/>
            <person name="Brambilla E.-M."/>
            <person name="Klenk H.-P."/>
            <person name="Woyke T."/>
        </authorList>
    </citation>
    <scope>NUCLEOTIDE SEQUENCE [LARGE SCALE GENOMIC DNA]</scope>
    <source>
        <strain evidence="4">K62</strain>
    </source>
</reference>
<dbReference type="Gene3D" id="3.60.10.10">
    <property type="entry name" value="Endonuclease/exonuclease/phosphatase"/>
    <property type="match status" value="1"/>
</dbReference>
<dbReference type="PANTHER" id="PTHR14859">
    <property type="entry name" value="CALCOFLUOR WHITE HYPERSENSITIVE PROTEIN PRECURSOR"/>
    <property type="match status" value="1"/>
</dbReference>
<dbReference type="OrthoDB" id="155529at2"/>
<reference evidence="3 4" key="1">
    <citation type="submission" date="2011-09" db="EMBL/GenBank/DDBJ databases">
        <authorList>
            <consortium name="US DOE Joint Genome Institute (JGI-PGF)"/>
            <person name="Lucas S."/>
            <person name="Han J."/>
            <person name="Lapidus A."/>
            <person name="Cheng J.-F."/>
            <person name="Goodwin L."/>
            <person name="Pitluck S."/>
            <person name="Peters L."/>
            <person name="Land M.L."/>
            <person name="Hauser L."/>
            <person name="Brambilla E."/>
            <person name="Klenk H.-P."/>
            <person name="Woyke T.J."/>
        </authorList>
    </citation>
    <scope>NUCLEOTIDE SEQUENCE [LARGE SCALE GENOMIC DNA]</scope>
    <source>
        <strain evidence="3 4">K62</strain>
    </source>
</reference>
<dbReference type="Proteomes" id="UP000005087">
    <property type="component" value="Chromosome"/>
</dbReference>
<keyword evidence="3" id="KW-0378">Hydrolase</keyword>
<dbReference type="InterPro" id="IPR051916">
    <property type="entry name" value="GPI-anchor_lipid_remodeler"/>
</dbReference>
<evidence type="ECO:0000313" key="4">
    <source>
        <dbReference type="Proteomes" id="UP000005087"/>
    </source>
</evidence>
<evidence type="ECO:0000256" key="1">
    <source>
        <dbReference type="SAM" id="MobiDB-lite"/>
    </source>
</evidence>
<feature type="region of interest" description="Disordered" evidence="1">
    <location>
        <begin position="1"/>
        <end position="26"/>
    </location>
</feature>
<dbReference type="Pfam" id="PF03372">
    <property type="entry name" value="Exo_endo_phos"/>
    <property type="match status" value="1"/>
</dbReference>
<accession>I1D629</accession>
<dbReference type="GO" id="GO:0006506">
    <property type="term" value="P:GPI anchor biosynthetic process"/>
    <property type="evidence" value="ECO:0007669"/>
    <property type="project" value="TreeGrafter"/>
</dbReference>
<gene>
    <name evidence="3" type="ORF">SacglDRAFT_03544</name>
</gene>
<dbReference type="STRING" id="928724.SacglDRAFT_03544"/>
<evidence type="ECO:0000313" key="3">
    <source>
        <dbReference type="EMBL" id="EIF00404.1"/>
    </source>
</evidence>
<dbReference type="InterPro" id="IPR005135">
    <property type="entry name" value="Endo/exonuclease/phosphatase"/>
</dbReference>
<dbReference type="PANTHER" id="PTHR14859:SF15">
    <property type="entry name" value="ENDONUCLEASE_EXONUCLEASE_PHOSPHATASE DOMAIN-CONTAINING PROTEIN"/>
    <property type="match status" value="1"/>
</dbReference>
<feature type="domain" description="Endonuclease/exonuclease/phosphatase" evidence="2">
    <location>
        <begin position="28"/>
        <end position="253"/>
    </location>
</feature>
<keyword evidence="4" id="KW-1185">Reference proteome</keyword>
<organism evidence="3 4">
    <name type="scientific">Saccharomonospora glauca K62</name>
    <dbReference type="NCBI Taxonomy" id="928724"/>
    <lineage>
        <taxon>Bacteria</taxon>
        <taxon>Bacillati</taxon>
        <taxon>Actinomycetota</taxon>
        <taxon>Actinomycetes</taxon>
        <taxon>Pseudonocardiales</taxon>
        <taxon>Pseudonocardiaceae</taxon>
        <taxon>Saccharomonospora</taxon>
    </lineage>
</organism>
<dbReference type="GO" id="GO:0016020">
    <property type="term" value="C:membrane"/>
    <property type="evidence" value="ECO:0007669"/>
    <property type="project" value="GOC"/>
</dbReference>
<proteinExistence type="predicted"/>
<feature type="compositionally biased region" description="Basic and acidic residues" evidence="1">
    <location>
        <begin position="1"/>
        <end position="21"/>
    </location>
</feature>
<dbReference type="HOGENOM" id="CLU_060500_5_0_11"/>